<sequence length="2265" mass="235537">MSTHNSTRRRVVMAVILGLLLVSLGALTASADSQVIDFESYTVGNINGQDGWIKTNANFDAAIVNQSTFGLAYPAFGSRSLRISNAYTVGSFGDQTFSKPLVDEAGETSAANNGMSGGTRQPYYEATFDFASTVPGAEQPGLMVGVSPDRGDGARMSLFRLYDKPAGLEVEFYDFDQTRPGTCVDGLDFQPATVATGLARNAVHNVRITMNFIDGVNNDVVKVYVDGGLVHTGTSWEDYFRDCEPNPTRTVDSLLFRASGTAAPATSGNGFLIDNVSQYSGPEPCTTTCYVDDAAGSDSNGGTSPSDAFLTIQKALDTVQPGGTVRVLPGDYSETASDRLVLEGTPHQEGPYVFGLFMEKDGVTLQGVTAADVAITDPTLTEALIETNSTAGFGPDGIFVQGDNITIAGVEIGTNCCGQNKTIEIIGDGFTLKDNFVSDQWGSIYFGDWQFDTDTNTSHIQSYTIDNNDFADGVSVDLANGTGLTGPIAGRTITDNEFTFSAGEYWATISFTGSGTGVEWFIHSVGGAIITGNTFHNTDHGAEIWIRARGDYDNAQFNWQSYWDDNTFDTAVMFGSNPPTVPGEYSYSSGSYTFNHVRRIGAMIQPEVDHAAAGDTVLIAPGSYPENVVVDKALTLTGAGDGTNPAVDTILEGTDLSGVGIFINSGITDVTIEELRVQNYTGASSSGIWGDGSNSDFVARNLTVHNNGNGSVAGGGIRLSAGGGIDNVLITGNTLSNNTGRGFVIWDGYKTNITITNNTVTGNNCCGIELQDGTASGVTMTGNTVTGNVDSGMSAVGLMAGAGPNVIANNTLTNNGRFGIEIKLPNGTGQTSGDGSIVVENNTVTLTVPKVDLRDFAGIAAFRRGWVSGYNNVDIPTGVVIRNNTVSGYQQSSTSDGFGIVVEGTNMHVSGNTLNNNDVGVQVQAGHTPYVANTGTNGDQEFQGDLYFGRGNSPVGCAVIGSNTFSGNTVNTRNVNAGGGVVTNVNTSETFCSIQAAINDAQTLNGHVIEASAGTYVETVAVNKEVTIRGADPTTTIIDPPPSGNALNITVGNVTIEDLKITDAAQGARLSGAIANITFDNVHFVNNTSRGIEMQNGATLLISNVQVLNSLFDNNVVGVRMSSTTRVDGVLIENTTFQNHTGSGFNQANDNAAGWVKNLTVKDSTFTNNGTTSGHAGVYAEEFSNVLIEESTFTGNLFGINLFDYYSTAASVTTNVTIRNNTFTDHKSTTIALKSATSDPNAQLFLIEDNTITQNVGALVGAAQAHLAVTLSSSTVNGAVDVVDNTLTFSGTFPTGILATYGIYLAGGAQDVRVENNAIDGGNVGTNGAAIPSSGIRIVTSTFQTNADIVATKNTINNFVNGVVIHNGSNVPGGVQATSVVQIIRNNLSANSAYGIQSGPAVDSDGTCNWWGNASGPAGVGPGTGSPVSVNVDYTPWLFSNDLDGACYTPGTITVVKQTTPEGDTTLFEFDPSWGANFTLADNGSASSGPLAPGNYSVAEVNIPAGYVATGSSCTNGVATVAPSAITLGDGENWTCTFNNAKQGSITVAKETTPNGDPTLFTFNPSWSATDFTLSDGQNHSSGPLAAGSYDVAEAGNPAWVLTSATCDNAATVPVETVNPAAITVANGDAWTCTFNNAKKGTITVAKETTPNGDPTLFTFNPSWSATDFTLSDGQNHSSGPLTAGSYSVVETVNPAYALTSASCVNGAATADPSSITVANGDAWVCTFNNAKKGTITVTKQTLPDGDPTLFTFDPSWSASNFSLSDGQSASSGPLTAGSFNVAEINIPAGWALTNATCANGLATADPSSITVANGDAWVCTFTNTKQGTVTVIKQTLPDADPTVFEFNQSWAGPNILLSDGQSANSGPLAAGTYSVAEVNIPSAWVLTNASCANGAATADPSSITVANGDAWVCTFTNAKKGTISVIKQTTPDGDPTLFSFDPSWSASNFTLSDGQSASSGPLAAGSYSVVELAAPANWTLSSASCTNGVTTVAPNAIVLANNEAWTCTFNNTYDPPGDGNLYIAPNRNNGVVGGVAYMDEDIVVNALGTNSWAMYFDGSDVGITKNLTDFTFTPDGCMLMTFNGNQNVPGVGLVKPQDLVKFCATQTGTTTAGTFTMYFDGSDVGLAAGGEIIDAVEVRPNGDLVISTKGTANIPQPPAAPVKAKKNDLLIFHGTQYGPTTMGTWDVFFSNQLVTGLKKENIISLYIDGAQGKYVSFWDGYNVGGVIGDANDILIIHPNNTVTKFWEGSDWGYTGRVHGLHIVP</sequence>
<dbReference type="InterPro" id="IPR039448">
    <property type="entry name" value="Beta_helix"/>
</dbReference>
<dbReference type="EMBL" id="LN890656">
    <property type="protein sequence ID" value="CUS06327.1"/>
    <property type="molecule type" value="Genomic_DNA"/>
</dbReference>
<name>A0A170PK33_9CHLR</name>
<dbReference type="SUPFAM" id="SSF51126">
    <property type="entry name" value="Pectin lyase-like"/>
    <property type="match status" value="3"/>
</dbReference>
<evidence type="ECO:0000259" key="3">
    <source>
        <dbReference type="Pfam" id="PF24514"/>
    </source>
</evidence>
<feature type="domain" description="Right handed beta helix" evidence="2">
    <location>
        <begin position="1104"/>
        <end position="1262"/>
    </location>
</feature>
<evidence type="ECO:0000313" key="5">
    <source>
        <dbReference type="Proteomes" id="UP000215027"/>
    </source>
</evidence>
<evidence type="ECO:0000259" key="2">
    <source>
        <dbReference type="Pfam" id="PF13229"/>
    </source>
</evidence>
<feature type="domain" description="SpaA-like prealbumin fold" evidence="3">
    <location>
        <begin position="1926"/>
        <end position="2014"/>
    </location>
</feature>
<dbReference type="InterPro" id="IPR012334">
    <property type="entry name" value="Pectin_lyas_fold"/>
</dbReference>
<organism evidence="4 5">
    <name type="scientific">Candidatus Promineifilum breve</name>
    <dbReference type="NCBI Taxonomy" id="1806508"/>
    <lineage>
        <taxon>Bacteria</taxon>
        <taxon>Bacillati</taxon>
        <taxon>Chloroflexota</taxon>
        <taxon>Ardenticatenia</taxon>
        <taxon>Candidatus Promineifilales</taxon>
        <taxon>Candidatus Promineifilaceae</taxon>
        <taxon>Candidatus Promineifilum</taxon>
    </lineage>
</organism>
<dbReference type="SMART" id="SM00710">
    <property type="entry name" value="PbH1"/>
    <property type="match status" value="21"/>
</dbReference>
<dbReference type="InterPro" id="IPR006626">
    <property type="entry name" value="PbH1"/>
</dbReference>
<feature type="chain" id="PRO_5007903901" description="Right handed beta helix domain-containing protein" evidence="1">
    <location>
        <begin position="32"/>
        <end position="2265"/>
    </location>
</feature>
<dbReference type="OrthoDB" id="292934at2"/>
<dbReference type="KEGG" id="pbf:CFX0092_B0793"/>
<gene>
    <name evidence="4" type="ORF">CFX0092_B0793</name>
</gene>
<feature type="signal peptide" evidence="1">
    <location>
        <begin position="1"/>
        <end position="31"/>
    </location>
</feature>
<evidence type="ECO:0008006" key="6">
    <source>
        <dbReference type="Google" id="ProtNLM"/>
    </source>
</evidence>
<dbReference type="Pfam" id="PF13229">
    <property type="entry name" value="Beta_helix"/>
    <property type="match status" value="2"/>
</dbReference>
<dbReference type="InterPro" id="IPR055371">
    <property type="entry name" value="SpaA_PFL_dom_4"/>
</dbReference>
<evidence type="ECO:0000313" key="4">
    <source>
        <dbReference type="EMBL" id="CUS06327.1"/>
    </source>
</evidence>
<dbReference type="InterPro" id="IPR006311">
    <property type="entry name" value="TAT_signal"/>
</dbReference>
<keyword evidence="5" id="KW-1185">Reference proteome</keyword>
<evidence type="ECO:0000256" key="1">
    <source>
        <dbReference type="SAM" id="SignalP"/>
    </source>
</evidence>
<feature type="domain" description="SpaA-like prealbumin fold" evidence="3">
    <location>
        <begin position="1736"/>
        <end position="1826"/>
    </location>
</feature>
<proteinExistence type="predicted"/>
<dbReference type="RefSeq" id="WP_095045611.1">
    <property type="nucleotide sequence ID" value="NZ_LN890656.1"/>
</dbReference>
<dbReference type="InterPro" id="IPR011050">
    <property type="entry name" value="Pectin_lyase_fold/virulence"/>
</dbReference>
<dbReference type="Gene3D" id="2.160.20.10">
    <property type="entry name" value="Single-stranded right-handed beta-helix, Pectin lyase-like"/>
    <property type="match status" value="3"/>
</dbReference>
<protein>
    <recommendedName>
        <fullName evidence="6">Right handed beta helix domain-containing protein</fullName>
    </recommendedName>
</protein>
<keyword evidence="1" id="KW-0732">Signal</keyword>
<dbReference type="Proteomes" id="UP000215027">
    <property type="component" value="Chromosome II"/>
</dbReference>
<accession>A0A170PK33</accession>
<feature type="domain" description="Right handed beta helix" evidence="2">
    <location>
        <begin position="657"/>
        <end position="797"/>
    </location>
</feature>
<reference evidence="4" key="1">
    <citation type="submission" date="2016-01" db="EMBL/GenBank/DDBJ databases">
        <authorList>
            <person name="Mcilroy J.S."/>
            <person name="Karst M S."/>
            <person name="Albertsen M."/>
        </authorList>
    </citation>
    <scope>NUCLEOTIDE SEQUENCE</scope>
    <source>
        <strain evidence="4">Cfx-K</strain>
    </source>
</reference>
<dbReference type="Pfam" id="PF24514">
    <property type="entry name" value="SpaA_4"/>
    <property type="match status" value="2"/>
</dbReference>
<dbReference type="PROSITE" id="PS51318">
    <property type="entry name" value="TAT"/>
    <property type="match status" value="1"/>
</dbReference>